<feature type="compositionally biased region" description="Pro residues" evidence="1">
    <location>
        <begin position="31"/>
        <end position="40"/>
    </location>
</feature>
<dbReference type="GO" id="GO:0003712">
    <property type="term" value="F:transcription coregulator activity"/>
    <property type="evidence" value="ECO:0007669"/>
    <property type="project" value="InterPro"/>
</dbReference>
<dbReference type="InterPro" id="IPR008831">
    <property type="entry name" value="Mediator_Med31"/>
</dbReference>
<dbReference type="Proteomes" id="UP000623129">
    <property type="component" value="Unassembled WGS sequence"/>
</dbReference>
<comment type="caution">
    <text evidence="2">The sequence shown here is derived from an EMBL/GenBank/DDBJ whole genome shotgun (WGS) entry which is preliminary data.</text>
</comment>
<accession>A0A833R7L3</accession>
<evidence type="ECO:0000256" key="1">
    <source>
        <dbReference type="SAM" id="MobiDB-lite"/>
    </source>
</evidence>
<sequence>MAHPGNKELAHRQQYFFWKNYRNNRLKHILPRPPPEPAPPSSQATSVPVSAPVSTSAPLPPVGTINASSTNSPMQQFGSGSNLPKADARSTMGDRRKRKYVDFTYLTVNCSILAFR</sequence>
<dbReference type="OrthoDB" id="10257739at2759"/>
<dbReference type="EMBL" id="SWLB01000008">
    <property type="protein sequence ID" value="KAF3336077.1"/>
    <property type="molecule type" value="Genomic_DNA"/>
</dbReference>
<keyword evidence="3" id="KW-1185">Reference proteome</keyword>
<evidence type="ECO:0000313" key="3">
    <source>
        <dbReference type="Proteomes" id="UP000623129"/>
    </source>
</evidence>
<feature type="region of interest" description="Disordered" evidence="1">
    <location>
        <begin position="27"/>
        <end position="94"/>
    </location>
</feature>
<gene>
    <name evidence="2" type="ORF">FCM35_KLT20584</name>
</gene>
<feature type="compositionally biased region" description="Low complexity" evidence="1">
    <location>
        <begin position="41"/>
        <end position="57"/>
    </location>
</feature>
<organism evidence="2 3">
    <name type="scientific">Carex littledalei</name>
    <dbReference type="NCBI Taxonomy" id="544730"/>
    <lineage>
        <taxon>Eukaryota</taxon>
        <taxon>Viridiplantae</taxon>
        <taxon>Streptophyta</taxon>
        <taxon>Embryophyta</taxon>
        <taxon>Tracheophyta</taxon>
        <taxon>Spermatophyta</taxon>
        <taxon>Magnoliopsida</taxon>
        <taxon>Liliopsida</taxon>
        <taxon>Poales</taxon>
        <taxon>Cyperaceae</taxon>
        <taxon>Cyperoideae</taxon>
        <taxon>Cariceae</taxon>
        <taxon>Carex</taxon>
        <taxon>Carex subgen. Euthyceras</taxon>
    </lineage>
</organism>
<feature type="compositionally biased region" description="Polar residues" evidence="1">
    <location>
        <begin position="65"/>
        <end position="82"/>
    </location>
</feature>
<evidence type="ECO:0000313" key="2">
    <source>
        <dbReference type="EMBL" id="KAF3336077.1"/>
    </source>
</evidence>
<reference evidence="2" key="1">
    <citation type="submission" date="2020-01" db="EMBL/GenBank/DDBJ databases">
        <title>Genome sequence of Kobresia littledalei, the first chromosome-level genome in the family Cyperaceae.</title>
        <authorList>
            <person name="Qu G."/>
        </authorList>
    </citation>
    <scope>NUCLEOTIDE SEQUENCE</scope>
    <source>
        <strain evidence="2">C.B.Clarke</strain>
        <tissue evidence="2">Leaf</tissue>
    </source>
</reference>
<name>A0A833R7L3_9POAL</name>
<proteinExistence type="predicted"/>
<dbReference type="GO" id="GO:0006355">
    <property type="term" value="P:regulation of DNA-templated transcription"/>
    <property type="evidence" value="ECO:0007669"/>
    <property type="project" value="InterPro"/>
</dbReference>
<dbReference type="AlphaFoldDB" id="A0A833R7L3"/>
<protein>
    <submittedName>
        <fullName evidence="2">Mediator of RNA polymerase II transcription subunit 31-like protein</fullName>
    </submittedName>
</protein>
<dbReference type="GO" id="GO:0016592">
    <property type="term" value="C:mediator complex"/>
    <property type="evidence" value="ECO:0007669"/>
    <property type="project" value="InterPro"/>
</dbReference>
<dbReference type="PANTHER" id="PTHR13186">
    <property type="entry name" value="MEDIATOR OF RNA POLYMERASE II TRANSCRIPTION SUBUNIT 31"/>
    <property type="match status" value="1"/>
</dbReference>